<dbReference type="EMBL" id="CP001778">
    <property type="protein sequence ID" value="ADD43851.1"/>
    <property type="molecule type" value="Genomic_DNA"/>
</dbReference>
<keyword evidence="2" id="KW-1185">Reference proteome</keyword>
<dbReference type="STRING" id="446470.Snas_4201"/>
<dbReference type="RefSeq" id="WP_013019422.1">
    <property type="nucleotide sequence ID" value="NC_013947.1"/>
</dbReference>
<proteinExistence type="predicted"/>
<dbReference type="HOGENOM" id="CLU_2791967_0_0_11"/>
<dbReference type="AlphaFoldDB" id="D3Q2B8"/>
<gene>
    <name evidence="1" type="ordered locus">Snas_4201</name>
</gene>
<organism evidence="1 2">
    <name type="scientific">Stackebrandtia nassauensis (strain DSM 44728 / CIP 108903 / NRRL B-16338 / NBRC 102104 / LLR-40K-21)</name>
    <dbReference type="NCBI Taxonomy" id="446470"/>
    <lineage>
        <taxon>Bacteria</taxon>
        <taxon>Bacillati</taxon>
        <taxon>Actinomycetota</taxon>
        <taxon>Actinomycetes</taxon>
        <taxon>Glycomycetales</taxon>
        <taxon>Glycomycetaceae</taxon>
        <taxon>Stackebrandtia</taxon>
    </lineage>
</organism>
<sequence length="68" mass="7275">MTEPGGRDESYIPLPCPGCAGKGVNYMPHMAIGPLRGHLRSGQVATLLAAGRCEECLGNGRLRRPKRT</sequence>
<accession>D3Q2B8</accession>
<dbReference type="Proteomes" id="UP000000844">
    <property type="component" value="Chromosome"/>
</dbReference>
<name>D3Q2B8_STANL</name>
<reference evidence="1 2" key="1">
    <citation type="journal article" date="2009" name="Stand. Genomic Sci.">
        <title>Complete genome sequence of Stackebrandtia nassauensis type strain (LLR-40K-21).</title>
        <authorList>
            <person name="Munk C."/>
            <person name="Lapidus A."/>
            <person name="Copeland A."/>
            <person name="Jando M."/>
            <person name="Mayilraj S."/>
            <person name="Glavina Del Rio T."/>
            <person name="Nolan M."/>
            <person name="Chen F."/>
            <person name="Lucas S."/>
            <person name="Tice H."/>
            <person name="Cheng J.F."/>
            <person name="Han C."/>
            <person name="Detter J.C."/>
            <person name="Bruce D."/>
            <person name="Goodwin L."/>
            <person name="Chain P."/>
            <person name="Pitluck S."/>
            <person name="Goker M."/>
            <person name="Ovchinikova G."/>
            <person name="Pati A."/>
            <person name="Ivanova N."/>
            <person name="Mavromatis K."/>
            <person name="Chen A."/>
            <person name="Palaniappan K."/>
            <person name="Land M."/>
            <person name="Hauser L."/>
            <person name="Chang Y.J."/>
            <person name="Jeffries C.D."/>
            <person name="Bristow J."/>
            <person name="Eisen J.A."/>
            <person name="Markowitz V."/>
            <person name="Hugenholtz P."/>
            <person name="Kyrpides N.C."/>
            <person name="Klenk H.P."/>
        </authorList>
    </citation>
    <scope>NUCLEOTIDE SEQUENCE [LARGE SCALE GENOMIC DNA]</scope>
    <source>
        <strain evidence="2">DSM 44728 / CIP 108903 / NRRL B-16338 / NBRC 102104 / LLR-40K-21</strain>
    </source>
</reference>
<dbReference type="KEGG" id="sna:Snas_4201"/>
<evidence type="ECO:0000313" key="2">
    <source>
        <dbReference type="Proteomes" id="UP000000844"/>
    </source>
</evidence>
<protein>
    <submittedName>
        <fullName evidence="1">Uncharacterized protein</fullName>
    </submittedName>
</protein>
<evidence type="ECO:0000313" key="1">
    <source>
        <dbReference type="EMBL" id="ADD43851.1"/>
    </source>
</evidence>